<evidence type="ECO:0000256" key="3">
    <source>
        <dbReference type="ARBA" id="ARBA00023002"/>
    </source>
</evidence>
<sequence length="406" mass="43651">MKALQFNVGTLQFIAAKSLTPFLGNRVLLKGPLKTVRLAEVPEPQLPSQEWVKIRTIYCGFCGSDLNLMLLHDSPTASPFTSFPCVTGHEIVGEIVAKGNDVDDYDVGDIVTLNPFLGCEARGIAPCCPACTAGRSCNCENMAEGDLAPGMFIGINRMINGGFAPFLVAHRSQLFRVPTGLSLKSAAMTEPVAVALQTVFDNLPEPGEKVLVIGGGVIGNLVVQSIRALAPTASIFVIEPSAHAADLSLKMGASKILPWKQAVRKAADITGARAYKPLLGSKILMGGFNRIYDTVGVSYTLNMSLRMLAALGTVSVVGIGKEVKLDPTPLWLKLQTVKGVYGYGMVFYNGEKRHVFDISLAFMAEGRIDAQTLVTHIFNLDAYMEMITVNMNKGKHKAVKTLVSFV</sequence>
<reference evidence="7 8" key="1">
    <citation type="submission" date="2019-11" db="EMBL/GenBank/DDBJ databases">
        <title>Comparative genomics of hydrocarbon-degrading Desulfosarcina strains.</title>
        <authorList>
            <person name="Watanabe M."/>
            <person name="Kojima H."/>
            <person name="Fukui M."/>
        </authorList>
    </citation>
    <scope>NUCLEOTIDE SEQUENCE [LARGE SCALE GENOMIC DNA]</scope>
    <source>
        <strain evidence="7 8">PP31</strain>
    </source>
</reference>
<dbReference type="RefSeq" id="WP_155304160.1">
    <property type="nucleotide sequence ID" value="NZ_AP021875.1"/>
</dbReference>
<dbReference type="Pfam" id="PF00107">
    <property type="entry name" value="ADH_zinc_N"/>
    <property type="match status" value="1"/>
</dbReference>
<proteinExistence type="inferred from homology"/>
<evidence type="ECO:0000256" key="4">
    <source>
        <dbReference type="RuleBase" id="RU361277"/>
    </source>
</evidence>
<dbReference type="Gene3D" id="3.90.180.10">
    <property type="entry name" value="Medium-chain alcohol dehydrogenases, catalytic domain"/>
    <property type="match status" value="1"/>
</dbReference>
<evidence type="ECO:0000313" key="8">
    <source>
        <dbReference type="Proteomes" id="UP000427769"/>
    </source>
</evidence>
<dbReference type="InterPro" id="IPR002328">
    <property type="entry name" value="ADH_Zn_CS"/>
</dbReference>
<evidence type="ECO:0000256" key="2">
    <source>
        <dbReference type="ARBA" id="ARBA00022833"/>
    </source>
</evidence>
<keyword evidence="8" id="KW-1185">Reference proteome</keyword>
<comment type="cofactor">
    <cofactor evidence="4">
        <name>Zn(2+)</name>
        <dbReference type="ChEBI" id="CHEBI:29105"/>
    </cofactor>
</comment>
<dbReference type="InterPro" id="IPR013154">
    <property type="entry name" value="ADH-like_N"/>
</dbReference>
<dbReference type="OrthoDB" id="9774952at2"/>
<dbReference type="InterPro" id="IPR050129">
    <property type="entry name" value="Zn_alcohol_dh"/>
</dbReference>
<dbReference type="InterPro" id="IPR011032">
    <property type="entry name" value="GroES-like_sf"/>
</dbReference>
<name>A0A5K7Z2N1_9BACT</name>
<dbReference type="PANTHER" id="PTHR43401:SF2">
    <property type="entry name" value="L-THREONINE 3-DEHYDROGENASE"/>
    <property type="match status" value="1"/>
</dbReference>
<evidence type="ECO:0000259" key="5">
    <source>
        <dbReference type="Pfam" id="PF00107"/>
    </source>
</evidence>
<dbReference type="SUPFAM" id="SSF51735">
    <property type="entry name" value="NAD(P)-binding Rossmann-fold domains"/>
    <property type="match status" value="1"/>
</dbReference>
<protein>
    <submittedName>
        <fullName evidence="7">Alcohol dehydrogenase</fullName>
    </submittedName>
</protein>
<accession>A0A5K7Z2N1</accession>
<dbReference type="InterPro" id="IPR036291">
    <property type="entry name" value="NAD(P)-bd_dom_sf"/>
</dbReference>
<evidence type="ECO:0000313" key="7">
    <source>
        <dbReference type="EMBL" id="BBO75218.1"/>
    </source>
</evidence>
<dbReference type="Gene3D" id="3.40.50.720">
    <property type="entry name" value="NAD(P)-binding Rossmann-like Domain"/>
    <property type="match status" value="1"/>
</dbReference>
<feature type="domain" description="Alcohol dehydrogenase-like C-terminal" evidence="5">
    <location>
        <begin position="218"/>
        <end position="345"/>
    </location>
</feature>
<gene>
    <name evidence="7" type="ORF">DSCW_26350</name>
</gene>
<dbReference type="SUPFAM" id="SSF50129">
    <property type="entry name" value="GroES-like"/>
    <property type="match status" value="1"/>
</dbReference>
<dbReference type="GO" id="GO:0016491">
    <property type="term" value="F:oxidoreductase activity"/>
    <property type="evidence" value="ECO:0007669"/>
    <property type="project" value="UniProtKB-KW"/>
</dbReference>
<dbReference type="EMBL" id="AP021875">
    <property type="protein sequence ID" value="BBO75218.1"/>
    <property type="molecule type" value="Genomic_DNA"/>
</dbReference>
<comment type="similarity">
    <text evidence="4">Belongs to the zinc-containing alcohol dehydrogenase family.</text>
</comment>
<organism evidence="7 8">
    <name type="scientific">Desulfosarcina widdelii</name>
    <dbReference type="NCBI Taxonomy" id="947919"/>
    <lineage>
        <taxon>Bacteria</taxon>
        <taxon>Pseudomonadati</taxon>
        <taxon>Thermodesulfobacteriota</taxon>
        <taxon>Desulfobacteria</taxon>
        <taxon>Desulfobacterales</taxon>
        <taxon>Desulfosarcinaceae</taxon>
        <taxon>Desulfosarcina</taxon>
    </lineage>
</organism>
<evidence type="ECO:0000256" key="1">
    <source>
        <dbReference type="ARBA" id="ARBA00022723"/>
    </source>
</evidence>
<dbReference type="Pfam" id="PF08240">
    <property type="entry name" value="ADH_N"/>
    <property type="match status" value="1"/>
</dbReference>
<feature type="domain" description="Alcohol dehydrogenase-like N-terminal" evidence="6">
    <location>
        <begin position="49"/>
        <end position="178"/>
    </location>
</feature>
<dbReference type="PANTHER" id="PTHR43401">
    <property type="entry name" value="L-THREONINE 3-DEHYDROGENASE"/>
    <property type="match status" value="1"/>
</dbReference>
<dbReference type="KEGG" id="dwd:DSCW_26350"/>
<dbReference type="Proteomes" id="UP000427769">
    <property type="component" value="Chromosome"/>
</dbReference>
<keyword evidence="3" id="KW-0560">Oxidoreductase</keyword>
<dbReference type="InterPro" id="IPR013149">
    <property type="entry name" value="ADH-like_C"/>
</dbReference>
<dbReference type="GO" id="GO:0008270">
    <property type="term" value="F:zinc ion binding"/>
    <property type="evidence" value="ECO:0007669"/>
    <property type="project" value="InterPro"/>
</dbReference>
<keyword evidence="1 4" id="KW-0479">Metal-binding</keyword>
<dbReference type="AlphaFoldDB" id="A0A5K7Z2N1"/>
<dbReference type="PROSITE" id="PS00059">
    <property type="entry name" value="ADH_ZINC"/>
    <property type="match status" value="1"/>
</dbReference>
<evidence type="ECO:0000259" key="6">
    <source>
        <dbReference type="Pfam" id="PF08240"/>
    </source>
</evidence>
<keyword evidence="2 4" id="KW-0862">Zinc</keyword>